<dbReference type="AlphaFoldDB" id="A0A4P7P0C4"/>
<keyword evidence="2" id="KW-1185">Reference proteome</keyword>
<sequence length="183" mass="20518">MIRYAFYFILITFSLSFISVLAESHSSDIHPQVQKILNQADVPEGVVFDIETLDSDALNSLAPYVTEQIELIRKRYPGVDIAVVTHGAEEFALQKQAQSQNADLHAMFNRLVTDQSVSVHVCGAVGGLKNLTREDFPEFISYSDSGMAQLNDYKALGYQVVVINQLSEKERKALFDTPKEFIK</sequence>
<gene>
    <name evidence="1" type="ORF">GHNINEIG_01391</name>
</gene>
<evidence type="ECO:0000313" key="2">
    <source>
        <dbReference type="Proteomes" id="UP000296201"/>
    </source>
</evidence>
<dbReference type="InterPro" id="IPR027396">
    <property type="entry name" value="DsrEFH-like"/>
</dbReference>
<name>A0A4P7P0C4_9GAMM</name>
<evidence type="ECO:0000313" key="1">
    <source>
        <dbReference type="EMBL" id="QBZ83339.1"/>
    </source>
</evidence>
<reference evidence="1 2" key="1">
    <citation type="submission" date="2018-08" db="EMBL/GenBank/DDBJ databases">
        <title>Horizontal acquisition of hydrogen conversion ability and other habitat adaptations in Hydrogenovibrio crunogenus strains.</title>
        <authorList>
            <person name="Gonnella G."/>
            <person name="Adam N."/>
            <person name="Perner M."/>
        </authorList>
    </citation>
    <scope>NUCLEOTIDE SEQUENCE [LARGE SCALE GENOMIC DNA]</scope>
    <source>
        <strain evidence="1 2">SP-41</strain>
    </source>
</reference>
<protein>
    <submittedName>
        <fullName evidence="1">Uncharacterized protein</fullName>
    </submittedName>
</protein>
<accession>A0A4P7P0C4</accession>
<dbReference type="Gene3D" id="3.40.1260.10">
    <property type="entry name" value="DsrEFH-like"/>
    <property type="match status" value="1"/>
</dbReference>
<dbReference type="EMBL" id="CP032096">
    <property type="protein sequence ID" value="QBZ83339.1"/>
    <property type="molecule type" value="Genomic_DNA"/>
</dbReference>
<dbReference type="OrthoDB" id="5786769at2"/>
<proteinExistence type="predicted"/>
<dbReference type="RefSeq" id="WP_135795970.1">
    <property type="nucleotide sequence ID" value="NZ_CP032096.1"/>
</dbReference>
<organism evidence="1 2">
    <name type="scientific">Hydrogenovibrio crunogenus</name>
    <dbReference type="NCBI Taxonomy" id="39765"/>
    <lineage>
        <taxon>Bacteria</taxon>
        <taxon>Pseudomonadati</taxon>
        <taxon>Pseudomonadota</taxon>
        <taxon>Gammaproteobacteria</taxon>
        <taxon>Thiotrichales</taxon>
        <taxon>Piscirickettsiaceae</taxon>
        <taxon>Hydrogenovibrio</taxon>
    </lineage>
</organism>
<dbReference type="Proteomes" id="UP000296201">
    <property type="component" value="Chromosome"/>
</dbReference>
<dbReference type="SUPFAM" id="SSF75169">
    <property type="entry name" value="DsrEFH-like"/>
    <property type="match status" value="1"/>
</dbReference>